<evidence type="ECO:0000256" key="1">
    <source>
        <dbReference type="SAM" id="MobiDB-lite"/>
    </source>
</evidence>
<proteinExistence type="predicted"/>
<name>A0A9Q0JA18_9ROSI</name>
<comment type="caution">
    <text evidence="2">The sequence shown here is derived from an EMBL/GenBank/DDBJ whole genome shotgun (WGS) entry which is preliminary data.</text>
</comment>
<dbReference type="Proteomes" id="UP001141552">
    <property type="component" value="Unassembled WGS sequence"/>
</dbReference>
<gene>
    <name evidence="2" type="ORF">Tsubulata_016043</name>
</gene>
<sequence length="63" mass="6947">MSCSSRQTGNKTLQPSSMWQAYHGCMSTFVTLSRKNLNYLGKKKKGTKALTGPDSKLGSIQTY</sequence>
<keyword evidence="3" id="KW-1185">Reference proteome</keyword>
<organism evidence="2 3">
    <name type="scientific">Turnera subulata</name>
    <dbReference type="NCBI Taxonomy" id="218843"/>
    <lineage>
        <taxon>Eukaryota</taxon>
        <taxon>Viridiplantae</taxon>
        <taxon>Streptophyta</taxon>
        <taxon>Embryophyta</taxon>
        <taxon>Tracheophyta</taxon>
        <taxon>Spermatophyta</taxon>
        <taxon>Magnoliopsida</taxon>
        <taxon>eudicotyledons</taxon>
        <taxon>Gunneridae</taxon>
        <taxon>Pentapetalae</taxon>
        <taxon>rosids</taxon>
        <taxon>fabids</taxon>
        <taxon>Malpighiales</taxon>
        <taxon>Passifloraceae</taxon>
        <taxon>Turnera</taxon>
    </lineage>
</organism>
<accession>A0A9Q0JA18</accession>
<dbReference type="AlphaFoldDB" id="A0A9Q0JA18"/>
<reference evidence="2" key="2">
    <citation type="journal article" date="2023" name="Plants (Basel)">
        <title>Annotation of the Turnera subulata (Passifloraceae) Draft Genome Reveals the S-Locus Evolved after the Divergence of Turneroideae from Passifloroideae in a Stepwise Manner.</title>
        <authorList>
            <person name="Henning P.M."/>
            <person name="Roalson E.H."/>
            <person name="Mir W."/>
            <person name="McCubbin A.G."/>
            <person name="Shore J.S."/>
        </authorList>
    </citation>
    <scope>NUCLEOTIDE SEQUENCE</scope>
    <source>
        <strain evidence="2">F60SS</strain>
    </source>
</reference>
<feature type="region of interest" description="Disordered" evidence="1">
    <location>
        <begin position="43"/>
        <end position="63"/>
    </location>
</feature>
<reference evidence="2" key="1">
    <citation type="submission" date="2022-02" db="EMBL/GenBank/DDBJ databases">
        <authorList>
            <person name="Henning P.M."/>
            <person name="McCubbin A.G."/>
            <person name="Shore J.S."/>
        </authorList>
    </citation>
    <scope>NUCLEOTIDE SEQUENCE</scope>
    <source>
        <strain evidence="2">F60SS</strain>
        <tissue evidence="2">Leaves</tissue>
    </source>
</reference>
<protein>
    <submittedName>
        <fullName evidence="2">Uncharacterized protein</fullName>
    </submittedName>
</protein>
<evidence type="ECO:0000313" key="3">
    <source>
        <dbReference type="Proteomes" id="UP001141552"/>
    </source>
</evidence>
<dbReference type="EMBL" id="JAKUCV010005001">
    <property type="protein sequence ID" value="KAJ4833175.1"/>
    <property type="molecule type" value="Genomic_DNA"/>
</dbReference>
<evidence type="ECO:0000313" key="2">
    <source>
        <dbReference type="EMBL" id="KAJ4833175.1"/>
    </source>
</evidence>